<comment type="caution">
    <text evidence="9">The sequence shown here is derived from an EMBL/GenBank/DDBJ whole genome shotgun (WGS) entry which is preliminary data.</text>
</comment>
<proteinExistence type="inferred from homology"/>
<dbReference type="GO" id="GO:0008236">
    <property type="term" value="F:serine-type peptidase activity"/>
    <property type="evidence" value="ECO:0007669"/>
    <property type="project" value="UniProtKB-KW"/>
</dbReference>
<sequence>MKKKLLIILSAIVVMVVICVVFLGFYLAKSSGHATEQENIRLIKEVISIVKKEYVEEVETKKLLQSAITGMLSSLDPHSAYMPSDSFKEMKVQMSGSFGGIGIEISIKDNKLTIIAPIEDTPGYKAGLKANDHIWKINDKYTKGMSINDAVSMMRGEKGTKVTLTILRDGNGTPVTYPIIRDIIQTKSLKSRSIDTGIGYIRIGHFQETTGAEFAKSLKTLKEQNGGAIKSLIIDLRNNPGGLLNQAVEVANCFIGEGFSNGLVVYTEGREPSAKMKLSTKIGDKEPHYPIVVLVNGGSASASEILAGALQDHKRAIILGTQTFGKGSVQSVMPLRDNAGLKLTTARYFTPSGRSIQAKGITPDIIVNRLAPQGQKPSPEKDIKENDLKGRLNPSTNKSIEEKKAVPEKPAAIKTDEELKNDHQLARAVELLKGLEVMSSRVTPAK</sequence>
<keyword evidence="7" id="KW-0812">Transmembrane</keyword>
<dbReference type="InterPro" id="IPR004447">
    <property type="entry name" value="Peptidase_S41A"/>
</dbReference>
<dbReference type="CDD" id="cd06782">
    <property type="entry name" value="cpPDZ_CPP-like"/>
    <property type="match status" value="1"/>
</dbReference>
<dbReference type="CDD" id="cd07560">
    <property type="entry name" value="Peptidase_S41_CPP"/>
    <property type="match status" value="1"/>
</dbReference>
<dbReference type="Gene3D" id="3.90.226.10">
    <property type="entry name" value="2-enoyl-CoA Hydratase, Chain A, domain 1"/>
    <property type="match status" value="1"/>
</dbReference>
<dbReference type="EMBL" id="JAHCVJ010000003">
    <property type="protein sequence ID" value="MBT0664473.1"/>
    <property type="molecule type" value="Genomic_DNA"/>
</dbReference>
<dbReference type="Gene3D" id="3.30.750.44">
    <property type="match status" value="1"/>
</dbReference>
<dbReference type="InterPro" id="IPR005151">
    <property type="entry name" value="Tail-specific_protease"/>
</dbReference>
<dbReference type="GO" id="GO:0007165">
    <property type="term" value="P:signal transduction"/>
    <property type="evidence" value="ECO:0007669"/>
    <property type="project" value="TreeGrafter"/>
</dbReference>
<organism evidence="9 10">
    <name type="scientific">Geoanaerobacter pelophilus</name>
    <dbReference type="NCBI Taxonomy" id="60036"/>
    <lineage>
        <taxon>Bacteria</taxon>
        <taxon>Pseudomonadati</taxon>
        <taxon>Thermodesulfobacteriota</taxon>
        <taxon>Desulfuromonadia</taxon>
        <taxon>Geobacterales</taxon>
        <taxon>Geobacteraceae</taxon>
        <taxon>Geoanaerobacter</taxon>
    </lineage>
</organism>
<feature type="transmembrane region" description="Helical" evidence="7">
    <location>
        <begin position="7"/>
        <end position="28"/>
    </location>
</feature>
<dbReference type="SMART" id="SM00245">
    <property type="entry name" value="TSPc"/>
    <property type="match status" value="1"/>
</dbReference>
<dbReference type="RefSeq" id="WP_214171246.1">
    <property type="nucleotide sequence ID" value="NZ_JAHCVJ010000003.1"/>
</dbReference>
<dbReference type="InterPro" id="IPR001478">
    <property type="entry name" value="PDZ"/>
</dbReference>
<keyword evidence="10" id="KW-1185">Reference proteome</keyword>
<protein>
    <submittedName>
        <fullName evidence="9">S41 family peptidase</fullName>
    </submittedName>
</protein>
<evidence type="ECO:0000256" key="3">
    <source>
        <dbReference type="ARBA" id="ARBA00022801"/>
    </source>
</evidence>
<feature type="domain" description="PDZ" evidence="8">
    <location>
        <begin position="89"/>
        <end position="155"/>
    </location>
</feature>
<dbReference type="InterPro" id="IPR055210">
    <property type="entry name" value="CtpA/B_N"/>
</dbReference>
<evidence type="ECO:0000313" key="10">
    <source>
        <dbReference type="Proteomes" id="UP000811899"/>
    </source>
</evidence>
<gene>
    <name evidence="9" type="ORF">KI809_09195</name>
</gene>
<keyword evidence="7" id="KW-1133">Transmembrane helix</keyword>
<reference evidence="9 10" key="1">
    <citation type="submission" date="2021-05" db="EMBL/GenBank/DDBJ databases">
        <title>The draft genome of Geobacter pelophilus DSM 12255.</title>
        <authorList>
            <person name="Xu Z."/>
            <person name="Masuda Y."/>
            <person name="Itoh H."/>
            <person name="Senoo K."/>
        </authorList>
    </citation>
    <scope>NUCLEOTIDE SEQUENCE [LARGE SCALE GENOMIC DNA]</scope>
    <source>
        <strain evidence="9 10">DSM 12255</strain>
    </source>
</reference>
<evidence type="ECO:0000256" key="7">
    <source>
        <dbReference type="SAM" id="Phobius"/>
    </source>
</evidence>
<dbReference type="PROSITE" id="PS50106">
    <property type="entry name" value="PDZ"/>
    <property type="match status" value="1"/>
</dbReference>
<dbReference type="SMART" id="SM00228">
    <property type="entry name" value="PDZ"/>
    <property type="match status" value="1"/>
</dbReference>
<feature type="compositionally biased region" description="Basic and acidic residues" evidence="6">
    <location>
        <begin position="378"/>
        <end position="390"/>
    </location>
</feature>
<evidence type="ECO:0000313" key="9">
    <source>
        <dbReference type="EMBL" id="MBT0664473.1"/>
    </source>
</evidence>
<keyword evidence="4 5" id="KW-0720">Serine protease</keyword>
<evidence type="ECO:0000256" key="2">
    <source>
        <dbReference type="ARBA" id="ARBA00022670"/>
    </source>
</evidence>
<dbReference type="GO" id="GO:0004175">
    <property type="term" value="F:endopeptidase activity"/>
    <property type="evidence" value="ECO:0007669"/>
    <property type="project" value="TreeGrafter"/>
</dbReference>
<dbReference type="FunFam" id="3.90.226.10:FF:000029">
    <property type="entry name" value="Peptidase, S41 family"/>
    <property type="match status" value="1"/>
</dbReference>
<dbReference type="InterPro" id="IPR041489">
    <property type="entry name" value="PDZ_6"/>
</dbReference>
<evidence type="ECO:0000256" key="1">
    <source>
        <dbReference type="ARBA" id="ARBA00009179"/>
    </source>
</evidence>
<comment type="similarity">
    <text evidence="1 5">Belongs to the peptidase S41A family.</text>
</comment>
<dbReference type="NCBIfam" id="TIGR00225">
    <property type="entry name" value="prc"/>
    <property type="match status" value="1"/>
</dbReference>
<evidence type="ECO:0000259" key="8">
    <source>
        <dbReference type="PROSITE" id="PS50106"/>
    </source>
</evidence>
<evidence type="ECO:0000256" key="6">
    <source>
        <dbReference type="SAM" id="MobiDB-lite"/>
    </source>
</evidence>
<dbReference type="Pfam" id="PF03572">
    <property type="entry name" value="Peptidase_S41"/>
    <property type="match status" value="1"/>
</dbReference>
<dbReference type="FunFam" id="2.30.42.10:FF:000063">
    <property type="entry name" value="Peptidase, S41 family"/>
    <property type="match status" value="1"/>
</dbReference>
<dbReference type="Gene3D" id="2.30.42.10">
    <property type="match status" value="1"/>
</dbReference>
<dbReference type="Pfam" id="PF22694">
    <property type="entry name" value="CtpB_N-like"/>
    <property type="match status" value="1"/>
</dbReference>
<dbReference type="InterPro" id="IPR036034">
    <property type="entry name" value="PDZ_sf"/>
</dbReference>
<keyword evidence="2 5" id="KW-0645">Protease</keyword>
<dbReference type="AlphaFoldDB" id="A0AAW4L0M9"/>
<dbReference type="PANTHER" id="PTHR32060">
    <property type="entry name" value="TAIL-SPECIFIC PROTEASE"/>
    <property type="match status" value="1"/>
</dbReference>
<dbReference type="PANTHER" id="PTHR32060:SF30">
    <property type="entry name" value="CARBOXY-TERMINAL PROCESSING PROTEASE CTPA"/>
    <property type="match status" value="1"/>
</dbReference>
<dbReference type="GO" id="GO:0006508">
    <property type="term" value="P:proteolysis"/>
    <property type="evidence" value="ECO:0007669"/>
    <property type="project" value="UniProtKB-KW"/>
</dbReference>
<keyword evidence="7" id="KW-0472">Membrane</keyword>
<feature type="region of interest" description="Disordered" evidence="6">
    <location>
        <begin position="371"/>
        <end position="418"/>
    </location>
</feature>
<dbReference type="SUPFAM" id="SSF50156">
    <property type="entry name" value="PDZ domain-like"/>
    <property type="match status" value="1"/>
</dbReference>
<dbReference type="SUPFAM" id="SSF52096">
    <property type="entry name" value="ClpP/crotonase"/>
    <property type="match status" value="1"/>
</dbReference>
<keyword evidence="3 5" id="KW-0378">Hydrolase</keyword>
<name>A0AAW4L0M9_9BACT</name>
<dbReference type="Proteomes" id="UP000811899">
    <property type="component" value="Unassembled WGS sequence"/>
</dbReference>
<evidence type="ECO:0000256" key="5">
    <source>
        <dbReference type="RuleBase" id="RU004404"/>
    </source>
</evidence>
<dbReference type="InterPro" id="IPR029045">
    <property type="entry name" value="ClpP/crotonase-like_dom_sf"/>
</dbReference>
<accession>A0AAW4L0M9</accession>
<evidence type="ECO:0000256" key="4">
    <source>
        <dbReference type="ARBA" id="ARBA00022825"/>
    </source>
</evidence>
<dbReference type="Pfam" id="PF17820">
    <property type="entry name" value="PDZ_6"/>
    <property type="match status" value="1"/>
</dbReference>
<dbReference type="GO" id="GO:0030288">
    <property type="term" value="C:outer membrane-bounded periplasmic space"/>
    <property type="evidence" value="ECO:0007669"/>
    <property type="project" value="TreeGrafter"/>
</dbReference>